<dbReference type="RefSeq" id="WP_003497120.1">
    <property type="nucleotide sequence ID" value="NZ_JADNHH010000018.1"/>
</dbReference>
<evidence type="ECO:0000313" key="2">
    <source>
        <dbReference type="Proteomes" id="UP001300871"/>
    </source>
</evidence>
<reference evidence="1" key="1">
    <citation type="submission" date="2023-01" db="EMBL/GenBank/DDBJ databases">
        <title>Human gut microbiome strain richness.</title>
        <authorList>
            <person name="Chen-Liaw A."/>
        </authorList>
    </citation>
    <scope>NUCLEOTIDE SEQUENCE</scope>
    <source>
        <strain evidence="1">B1_m1001713B170214d0_201011</strain>
    </source>
</reference>
<comment type="caution">
    <text evidence="1">The sequence shown here is derived from an EMBL/GenBank/DDBJ whole genome shotgun (WGS) entry which is preliminary data.</text>
</comment>
<gene>
    <name evidence="1" type="ORF">PM006_15795</name>
</gene>
<name>A0AAW6AY19_CLOSY</name>
<dbReference type="EMBL" id="JAQLGM010000045">
    <property type="protein sequence ID" value="MDB2001667.1"/>
    <property type="molecule type" value="Genomic_DNA"/>
</dbReference>
<accession>A0AAW6AY19</accession>
<organism evidence="1 2">
    <name type="scientific">Clostridium symbiosum</name>
    <name type="common">Bacteroides symbiosus</name>
    <dbReference type="NCBI Taxonomy" id="1512"/>
    <lineage>
        <taxon>Bacteria</taxon>
        <taxon>Bacillati</taxon>
        <taxon>Bacillota</taxon>
        <taxon>Clostridia</taxon>
        <taxon>Lachnospirales</taxon>
        <taxon>Lachnospiraceae</taxon>
        <taxon>Otoolea</taxon>
    </lineage>
</organism>
<dbReference type="AlphaFoldDB" id="A0AAW6AY19"/>
<evidence type="ECO:0000313" key="1">
    <source>
        <dbReference type="EMBL" id="MDB2001667.1"/>
    </source>
</evidence>
<protein>
    <submittedName>
        <fullName evidence="1">Uncharacterized protein</fullName>
    </submittedName>
</protein>
<sequence>MKVKWNITKWCKSITDSEKDEYTGCDVTGCPHRFRLLDDDNEIYAYGNASAKTFEPLDTYMYDYGCTEIQYKNQETGKYETL</sequence>
<dbReference type="Proteomes" id="UP001300871">
    <property type="component" value="Unassembled WGS sequence"/>
</dbReference>
<proteinExistence type="predicted"/>